<name>A0AAV3RJL4_LITER</name>
<gene>
    <name evidence="1" type="ORF">LIER_29271</name>
</gene>
<keyword evidence="2" id="KW-1185">Reference proteome</keyword>
<accession>A0AAV3RJL4</accession>
<sequence length="97" mass="10877">MNHLSGELYEISNISVLELLDVHNNDLTGGDFNIGMGASTDLLHNSATPRSRSRAQQMLATLTAEHRHRYAQLWRLLIPQLRSEQGWGLRIGVGTVR</sequence>
<evidence type="ECO:0000313" key="1">
    <source>
        <dbReference type="EMBL" id="GAA0176243.1"/>
    </source>
</evidence>
<dbReference type="EMBL" id="BAABME010010022">
    <property type="protein sequence ID" value="GAA0176243.1"/>
    <property type="molecule type" value="Genomic_DNA"/>
</dbReference>
<dbReference type="AlphaFoldDB" id="A0AAV3RJL4"/>
<evidence type="ECO:0000313" key="2">
    <source>
        <dbReference type="Proteomes" id="UP001454036"/>
    </source>
</evidence>
<organism evidence="1 2">
    <name type="scientific">Lithospermum erythrorhizon</name>
    <name type="common">Purple gromwell</name>
    <name type="synonym">Lithospermum officinale var. erythrorhizon</name>
    <dbReference type="NCBI Taxonomy" id="34254"/>
    <lineage>
        <taxon>Eukaryota</taxon>
        <taxon>Viridiplantae</taxon>
        <taxon>Streptophyta</taxon>
        <taxon>Embryophyta</taxon>
        <taxon>Tracheophyta</taxon>
        <taxon>Spermatophyta</taxon>
        <taxon>Magnoliopsida</taxon>
        <taxon>eudicotyledons</taxon>
        <taxon>Gunneridae</taxon>
        <taxon>Pentapetalae</taxon>
        <taxon>asterids</taxon>
        <taxon>lamiids</taxon>
        <taxon>Boraginales</taxon>
        <taxon>Boraginaceae</taxon>
        <taxon>Boraginoideae</taxon>
        <taxon>Lithospermeae</taxon>
        <taxon>Lithospermum</taxon>
    </lineage>
</organism>
<proteinExistence type="predicted"/>
<dbReference type="Proteomes" id="UP001454036">
    <property type="component" value="Unassembled WGS sequence"/>
</dbReference>
<protein>
    <submittedName>
        <fullName evidence="1">Uncharacterized protein</fullName>
    </submittedName>
</protein>
<comment type="caution">
    <text evidence="1">The sequence shown here is derived from an EMBL/GenBank/DDBJ whole genome shotgun (WGS) entry which is preliminary data.</text>
</comment>
<reference evidence="1 2" key="1">
    <citation type="submission" date="2024-01" db="EMBL/GenBank/DDBJ databases">
        <title>The complete chloroplast genome sequence of Lithospermum erythrorhizon: insights into the phylogenetic relationship among Boraginaceae species and the maternal lineages of purple gromwells.</title>
        <authorList>
            <person name="Okada T."/>
            <person name="Watanabe K."/>
        </authorList>
    </citation>
    <scope>NUCLEOTIDE SEQUENCE [LARGE SCALE GENOMIC DNA]</scope>
</reference>